<dbReference type="PANTHER" id="PTHR38779">
    <property type="entry name" value="TYPE II SECRETION SYSTEM PROTEIN I-RELATED"/>
    <property type="match status" value="1"/>
</dbReference>
<dbReference type="GO" id="GO:0015627">
    <property type="term" value="C:type II protein secretion system complex"/>
    <property type="evidence" value="ECO:0007669"/>
    <property type="project" value="UniProtKB-UniRule"/>
</dbReference>
<dbReference type="AlphaFoldDB" id="A0A1X7AMS6"/>
<evidence type="ECO:0000256" key="4">
    <source>
        <dbReference type="ARBA" id="ARBA00022481"/>
    </source>
</evidence>
<feature type="transmembrane region" description="Helical" evidence="9">
    <location>
        <begin position="25"/>
        <end position="47"/>
    </location>
</feature>
<organism evidence="11 12">
    <name type="scientific">Parendozoicomonas haliclonae</name>
    <dbReference type="NCBI Taxonomy" id="1960125"/>
    <lineage>
        <taxon>Bacteria</taxon>
        <taxon>Pseudomonadati</taxon>
        <taxon>Pseudomonadota</taxon>
        <taxon>Gammaproteobacteria</taxon>
        <taxon>Oceanospirillales</taxon>
        <taxon>Endozoicomonadaceae</taxon>
        <taxon>Parendozoicomonas</taxon>
    </lineage>
</organism>
<gene>
    <name evidence="11" type="ORF">EHSB41UT_03165</name>
</gene>
<keyword evidence="3" id="KW-1003">Cell membrane</keyword>
<sequence length="147" mass="16420">MGLDRLPAHEPPGHVTNRRQRSSGFTLLEVLIALAVFALAASALLVTDGRAIKQTARIQELVQASWLAENHLNRYYVEENFPPTGKRATSVEQNGKSWTVRDLVTETGQTNLRKVEVQVFAGARKPADKAKPLYRLTGYVRRPVNDK</sequence>
<evidence type="ECO:0000256" key="2">
    <source>
        <dbReference type="ARBA" id="ARBA00008358"/>
    </source>
</evidence>
<evidence type="ECO:0000256" key="8">
    <source>
        <dbReference type="ARBA" id="ARBA00023136"/>
    </source>
</evidence>
<reference evidence="11 12" key="1">
    <citation type="submission" date="2017-03" db="EMBL/GenBank/DDBJ databases">
        <authorList>
            <person name="Afonso C.L."/>
            <person name="Miller P.J."/>
            <person name="Scott M.A."/>
            <person name="Spackman E."/>
            <person name="Goraichik I."/>
            <person name="Dimitrov K.M."/>
            <person name="Suarez D.L."/>
            <person name="Swayne D.E."/>
        </authorList>
    </citation>
    <scope>NUCLEOTIDE SEQUENCE [LARGE SCALE GENOMIC DNA]</scope>
    <source>
        <strain evidence="11">SB41UT1</strain>
    </source>
</reference>
<dbReference type="InterPro" id="IPR003413">
    <property type="entry name" value="T2SS_GspI_C"/>
</dbReference>
<accession>A0A1X7AMS6</accession>
<dbReference type="Pfam" id="PF02501">
    <property type="entry name" value="T2SSI"/>
    <property type="match status" value="1"/>
</dbReference>
<dbReference type="EMBL" id="FWPT01000007">
    <property type="protein sequence ID" value="SMA49302.1"/>
    <property type="molecule type" value="Genomic_DNA"/>
</dbReference>
<dbReference type="Pfam" id="PF07963">
    <property type="entry name" value="N_methyl"/>
    <property type="match status" value="1"/>
</dbReference>
<dbReference type="InterPro" id="IPR010052">
    <property type="entry name" value="T2SS_protein-GspI"/>
</dbReference>
<dbReference type="PANTHER" id="PTHR38779:SF2">
    <property type="entry name" value="TYPE II SECRETION SYSTEM PROTEIN I-RELATED"/>
    <property type="match status" value="1"/>
</dbReference>
<dbReference type="GO" id="GO:0015628">
    <property type="term" value="P:protein secretion by the type II secretion system"/>
    <property type="evidence" value="ECO:0007669"/>
    <property type="project" value="UniProtKB-UniRule"/>
</dbReference>
<comment type="function">
    <text evidence="9">Component of the type II secretion system required for the energy-dependent secretion of extracellular factors such as proteases and toxins from the periplasm.</text>
</comment>
<evidence type="ECO:0000256" key="9">
    <source>
        <dbReference type="RuleBase" id="RU368030"/>
    </source>
</evidence>
<comment type="subcellular location">
    <subcellularLocation>
        <location evidence="1 9">Cell inner membrane</location>
        <topology evidence="1 9">Single-pass membrane protein</topology>
    </subcellularLocation>
</comment>
<evidence type="ECO:0000256" key="6">
    <source>
        <dbReference type="ARBA" id="ARBA00022692"/>
    </source>
</evidence>
<dbReference type="OrthoDB" id="6196214at2"/>
<evidence type="ECO:0000256" key="7">
    <source>
        <dbReference type="ARBA" id="ARBA00022989"/>
    </source>
</evidence>
<keyword evidence="7 9" id="KW-1133">Transmembrane helix</keyword>
<dbReference type="SUPFAM" id="SSF54523">
    <property type="entry name" value="Pili subunits"/>
    <property type="match status" value="1"/>
</dbReference>
<comment type="subunit">
    <text evidence="9">Type II secretion is composed of four main components: the outer membrane complex, the inner membrane complex, the cytoplasmic secretion ATPase and the periplasm-spanning pseudopilus.</text>
</comment>
<dbReference type="GO" id="GO:0005886">
    <property type="term" value="C:plasma membrane"/>
    <property type="evidence" value="ECO:0007669"/>
    <property type="project" value="UniProtKB-SubCell"/>
</dbReference>
<dbReference type="Proteomes" id="UP000196573">
    <property type="component" value="Unassembled WGS sequence"/>
</dbReference>
<dbReference type="PROSITE" id="PS00409">
    <property type="entry name" value="PROKAR_NTER_METHYL"/>
    <property type="match status" value="1"/>
</dbReference>
<dbReference type="InterPro" id="IPR012902">
    <property type="entry name" value="N_methyl_site"/>
</dbReference>
<dbReference type="NCBIfam" id="TIGR01707">
    <property type="entry name" value="gspI"/>
    <property type="match status" value="1"/>
</dbReference>
<evidence type="ECO:0000256" key="5">
    <source>
        <dbReference type="ARBA" id="ARBA00022519"/>
    </source>
</evidence>
<keyword evidence="4 9" id="KW-0488">Methylation</keyword>
<dbReference type="InterPro" id="IPR045584">
    <property type="entry name" value="Pilin-like"/>
</dbReference>
<evidence type="ECO:0000256" key="3">
    <source>
        <dbReference type="ARBA" id="ARBA00022475"/>
    </source>
</evidence>
<comment type="similarity">
    <text evidence="2 9">Belongs to the GSP I family.</text>
</comment>
<dbReference type="NCBIfam" id="TIGR02532">
    <property type="entry name" value="IV_pilin_GFxxxE"/>
    <property type="match status" value="1"/>
</dbReference>
<keyword evidence="8 9" id="KW-0472">Membrane</keyword>
<evidence type="ECO:0000313" key="12">
    <source>
        <dbReference type="Proteomes" id="UP000196573"/>
    </source>
</evidence>
<evidence type="ECO:0000256" key="1">
    <source>
        <dbReference type="ARBA" id="ARBA00004377"/>
    </source>
</evidence>
<comment type="PTM">
    <text evidence="9">Cleaved by prepilin peptidase.</text>
</comment>
<feature type="domain" description="Type II secretion system protein GspI C-terminal" evidence="10">
    <location>
        <begin position="59"/>
        <end position="141"/>
    </location>
</feature>
<dbReference type="Gene3D" id="3.30.1300.30">
    <property type="entry name" value="GSPII I/J protein-like"/>
    <property type="match status" value="1"/>
</dbReference>
<proteinExistence type="inferred from homology"/>
<protein>
    <recommendedName>
        <fullName evidence="9">Type II secretion system protein I</fullName>
        <shortName evidence="9">T2SS minor pseudopilin I</shortName>
    </recommendedName>
</protein>
<evidence type="ECO:0000259" key="10">
    <source>
        <dbReference type="Pfam" id="PF02501"/>
    </source>
</evidence>
<keyword evidence="12" id="KW-1185">Reference proteome</keyword>
<keyword evidence="5 9" id="KW-0997">Cell inner membrane</keyword>
<keyword evidence="6 9" id="KW-0812">Transmembrane</keyword>
<name>A0A1X7AMS6_9GAMM</name>
<evidence type="ECO:0000313" key="11">
    <source>
        <dbReference type="EMBL" id="SMA49302.1"/>
    </source>
</evidence>